<feature type="compositionally biased region" description="Polar residues" evidence="1">
    <location>
        <begin position="95"/>
        <end position="111"/>
    </location>
</feature>
<proteinExistence type="predicted"/>
<evidence type="ECO:0000313" key="3">
    <source>
        <dbReference type="Proteomes" id="UP001392437"/>
    </source>
</evidence>
<name>A0AAW0QKH5_9PEZI</name>
<dbReference type="AlphaFoldDB" id="A0AAW0QKH5"/>
<feature type="compositionally biased region" description="Polar residues" evidence="1">
    <location>
        <begin position="18"/>
        <end position="37"/>
    </location>
</feature>
<evidence type="ECO:0000313" key="2">
    <source>
        <dbReference type="EMBL" id="KAK8106557.1"/>
    </source>
</evidence>
<comment type="caution">
    <text evidence="2">The sequence shown here is derived from an EMBL/GenBank/DDBJ whole genome shotgun (WGS) entry which is preliminary data.</text>
</comment>
<accession>A0AAW0QKH5</accession>
<evidence type="ECO:0000256" key="1">
    <source>
        <dbReference type="SAM" id="MobiDB-lite"/>
    </source>
</evidence>
<dbReference type="Proteomes" id="UP001392437">
    <property type="component" value="Unassembled WGS sequence"/>
</dbReference>
<organism evidence="2 3">
    <name type="scientific">Apiospora kogelbergensis</name>
    <dbReference type="NCBI Taxonomy" id="1337665"/>
    <lineage>
        <taxon>Eukaryota</taxon>
        <taxon>Fungi</taxon>
        <taxon>Dikarya</taxon>
        <taxon>Ascomycota</taxon>
        <taxon>Pezizomycotina</taxon>
        <taxon>Sordariomycetes</taxon>
        <taxon>Xylariomycetidae</taxon>
        <taxon>Amphisphaeriales</taxon>
        <taxon>Apiosporaceae</taxon>
        <taxon>Apiospora</taxon>
    </lineage>
</organism>
<gene>
    <name evidence="2" type="ORF">PG999_009916</name>
</gene>
<sequence>MSLSANGSDSNASNGSDFFTSNDYEQQQGVATPQSSEAPLITAIADQQAAQAEEQQDDVKDEDTIVVEEGSEITDKGSETGASGEGNPEPEPEQVSGSTEASSVVDPTTSFLAPEPEPEIEEQARQRILDEFAAQTQEFLN</sequence>
<dbReference type="EMBL" id="JAQQWP010000008">
    <property type="protein sequence ID" value="KAK8106557.1"/>
    <property type="molecule type" value="Genomic_DNA"/>
</dbReference>
<keyword evidence="3" id="KW-1185">Reference proteome</keyword>
<feature type="compositionally biased region" description="Low complexity" evidence="1">
    <location>
        <begin position="43"/>
        <end position="53"/>
    </location>
</feature>
<feature type="compositionally biased region" description="Acidic residues" evidence="1">
    <location>
        <begin position="54"/>
        <end position="72"/>
    </location>
</feature>
<protein>
    <submittedName>
        <fullName evidence="2">Uncharacterized protein</fullName>
    </submittedName>
</protein>
<feature type="region of interest" description="Disordered" evidence="1">
    <location>
        <begin position="1"/>
        <end position="124"/>
    </location>
</feature>
<reference evidence="2 3" key="1">
    <citation type="submission" date="2023-01" db="EMBL/GenBank/DDBJ databases">
        <title>Analysis of 21 Apiospora genomes using comparative genomics revels a genus with tremendous synthesis potential of carbohydrate active enzymes and secondary metabolites.</title>
        <authorList>
            <person name="Sorensen T."/>
        </authorList>
    </citation>
    <scope>NUCLEOTIDE SEQUENCE [LARGE SCALE GENOMIC DNA]</scope>
    <source>
        <strain evidence="2 3">CBS 117206</strain>
    </source>
</reference>
<feature type="compositionally biased region" description="Low complexity" evidence="1">
    <location>
        <begin position="1"/>
        <end position="17"/>
    </location>
</feature>